<dbReference type="SUPFAM" id="SSF46785">
    <property type="entry name" value="Winged helix' DNA-binding domain"/>
    <property type="match status" value="1"/>
</dbReference>
<dbReference type="PRINTS" id="PR00598">
    <property type="entry name" value="HTHMARR"/>
</dbReference>
<sequence>MGYEDEAVEALWKTVWGHKSAMQREFTRGTHGETFVLRQLAHRGAMTPSQLADAMHVTSGRVSSVLSALERKGLISRTPDPDDRRVTHISLTEAGEENARRNIEEMRSLVCWIFSQMGERRTRDFVDLTREFMTYMSICRPGEPRPTPDEVRAAFAEGE</sequence>
<dbReference type="OrthoDB" id="3237509at2"/>
<evidence type="ECO:0000259" key="1">
    <source>
        <dbReference type="PROSITE" id="PS50995"/>
    </source>
</evidence>
<gene>
    <name evidence="2" type="ORF">D2E24_0348</name>
</gene>
<evidence type="ECO:0000313" key="3">
    <source>
        <dbReference type="Proteomes" id="UP000287470"/>
    </source>
</evidence>
<protein>
    <submittedName>
        <fullName evidence="2">MarR family transcriptional regulator</fullName>
    </submittedName>
</protein>
<dbReference type="SMART" id="SM00347">
    <property type="entry name" value="HTH_MARR"/>
    <property type="match status" value="1"/>
</dbReference>
<reference evidence="2 3" key="1">
    <citation type="submission" date="2018-09" db="EMBL/GenBank/DDBJ databases">
        <title>Characterization of the phylogenetic diversity of five novel species belonging to the genus Bifidobacterium.</title>
        <authorList>
            <person name="Lugli G.A."/>
            <person name="Duranti S."/>
            <person name="Milani C."/>
        </authorList>
    </citation>
    <scope>NUCLEOTIDE SEQUENCE [LARGE SCALE GENOMIC DNA]</scope>
    <source>
        <strain evidence="2 3">2033B</strain>
    </source>
</reference>
<name>A0A430FWP9_9BIFI</name>
<dbReference type="RefSeq" id="WP_125967611.1">
    <property type="nucleotide sequence ID" value="NZ_QXGK01000002.1"/>
</dbReference>
<dbReference type="CDD" id="cd00090">
    <property type="entry name" value="HTH_ARSR"/>
    <property type="match status" value="1"/>
</dbReference>
<proteinExistence type="predicted"/>
<dbReference type="PANTHER" id="PTHR33164">
    <property type="entry name" value="TRANSCRIPTIONAL REGULATOR, MARR FAMILY"/>
    <property type="match status" value="1"/>
</dbReference>
<keyword evidence="3" id="KW-1185">Reference proteome</keyword>
<dbReference type="AlphaFoldDB" id="A0A430FWP9"/>
<dbReference type="Gene3D" id="1.10.10.10">
    <property type="entry name" value="Winged helix-like DNA-binding domain superfamily/Winged helix DNA-binding domain"/>
    <property type="match status" value="1"/>
</dbReference>
<dbReference type="InterPro" id="IPR036390">
    <property type="entry name" value="WH_DNA-bd_sf"/>
</dbReference>
<dbReference type="InterPro" id="IPR039422">
    <property type="entry name" value="MarR/SlyA-like"/>
</dbReference>
<dbReference type="InterPro" id="IPR011991">
    <property type="entry name" value="ArsR-like_HTH"/>
</dbReference>
<dbReference type="PANTHER" id="PTHR33164:SF43">
    <property type="entry name" value="HTH-TYPE TRANSCRIPTIONAL REPRESSOR YETL"/>
    <property type="match status" value="1"/>
</dbReference>
<dbReference type="GO" id="GO:0006950">
    <property type="term" value="P:response to stress"/>
    <property type="evidence" value="ECO:0007669"/>
    <property type="project" value="TreeGrafter"/>
</dbReference>
<dbReference type="InterPro" id="IPR000835">
    <property type="entry name" value="HTH_MarR-typ"/>
</dbReference>
<dbReference type="GO" id="GO:0003700">
    <property type="term" value="F:DNA-binding transcription factor activity"/>
    <property type="evidence" value="ECO:0007669"/>
    <property type="project" value="InterPro"/>
</dbReference>
<feature type="domain" description="HTH marR-type" evidence="1">
    <location>
        <begin position="1"/>
        <end position="134"/>
    </location>
</feature>
<dbReference type="PROSITE" id="PS50995">
    <property type="entry name" value="HTH_MARR_2"/>
    <property type="match status" value="1"/>
</dbReference>
<comment type="caution">
    <text evidence="2">The sequence shown here is derived from an EMBL/GenBank/DDBJ whole genome shotgun (WGS) entry which is preliminary data.</text>
</comment>
<dbReference type="InterPro" id="IPR036388">
    <property type="entry name" value="WH-like_DNA-bd_sf"/>
</dbReference>
<dbReference type="Pfam" id="PF01047">
    <property type="entry name" value="MarR"/>
    <property type="match status" value="1"/>
</dbReference>
<dbReference type="Proteomes" id="UP000287470">
    <property type="component" value="Unassembled WGS sequence"/>
</dbReference>
<organism evidence="2 3">
    <name type="scientific">Bifidobacterium samirii</name>
    <dbReference type="NCBI Taxonomy" id="2306974"/>
    <lineage>
        <taxon>Bacteria</taxon>
        <taxon>Bacillati</taxon>
        <taxon>Actinomycetota</taxon>
        <taxon>Actinomycetes</taxon>
        <taxon>Bifidobacteriales</taxon>
        <taxon>Bifidobacteriaceae</taxon>
        <taxon>Bifidobacterium</taxon>
    </lineage>
</organism>
<dbReference type="EMBL" id="QXGK01000002">
    <property type="protein sequence ID" value="RSX58469.1"/>
    <property type="molecule type" value="Genomic_DNA"/>
</dbReference>
<accession>A0A430FWP9</accession>
<evidence type="ECO:0000313" key="2">
    <source>
        <dbReference type="EMBL" id="RSX58469.1"/>
    </source>
</evidence>